<organism evidence="3 4">
    <name type="scientific">Flavimaricola marinus</name>
    <dbReference type="NCBI Taxonomy" id="1819565"/>
    <lineage>
        <taxon>Bacteria</taxon>
        <taxon>Pseudomonadati</taxon>
        <taxon>Pseudomonadota</taxon>
        <taxon>Alphaproteobacteria</taxon>
        <taxon>Rhodobacterales</taxon>
        <taxon>Paracoccaceae</taxon>
        <taxon>Flavimaricola</taxon>
    </lineage>
</organism>
<dbReference type="InterPro" id="IPR036568">
    <property type="entry name" value="GGCT-like_sf"/>
</dbReference>
<dbReference type="CDD" id="cd06661">
    <property type="entry name" value="GGCT_like"/>
    <property type="match status" value="1"/>
</dbReference>
<dbReference type="GO" id="GO:0005737">
    <property type="term" value="C:cytoplasm"/>
    <property type="evidence" value="ECO:0007669"/>
    <property type="project" value="TreeGrafter"/>
</dbReference>
<proteinExistence type="predicted"/>
<evidence type="ECO:0000313" key="4">
    <source>
        <dbReference type="Proteomes" id="UP000201613"/>
    </source>
</evidence>
<dbReference type="Gene3D" id="3.10.490.10">
    <property type="entry name" value="Gamma-glutamyl cyclotransferase-like"/>
    <property type="match status" value="1"/>
</dbReference>
<name>A0A238L934_9RHOB</name>
<dbReference type="InterPro" id="IPR006840">
    <property type="entry name" value="ChaC"/>
</dbReference>
<keyword evidence="2" id="KW-0456">Lyase</keyword>
<dbReference type="PANTHER" id="PTHR12192">
    <property type="entry name" value="CATION TRANSPORT PROTEIN CHAC-RELATED"/>
    <property type="match status" value="1"/>
</dbReference>
<dbReference type="GO" id="GO:0061928">
    <property type="term" value="F:glutathione specific gamma-glutamylcyclotransferase activity"/>
    <property type="evidence" value="ECO:0007669"/>
    <property type="project" value="UniProtKB-EC"/>
</dbReference>
<gene>
    <name evidence="3" type="ORF">LOM8899_00311</name>
</gene>
<dbReference type="AlphaFoldDB" id="A0A238L934"/>
<dbReference type="OrthoDB" id="9795692at2"/>
<keyword evidence="4" id="KW-1185">Reference proteome</keyword>
<protein>
    <recommendedName>
        <fullName evidence="1">glutathione-specific gamma-glutamylcyclotransferase</fullName>
        <ecNumber evidence="1">4.3.2.7</ecNumber>
    </recommendedName>
</protein>
<evidence type="ECO:0000256" key="2">
    <source>
        <dbReference type="ARBA" id="ARBA00023239"/>
    </source>
</evidence>
<dbReference type="EC" id="4.3.2.7" evidence="1"/>
<dbReference type="SUPFAM" id="SSF110857">
    <property type="entry name" value="Gamma-glutamyl cyclotransferase-like"/>
    <property type="match status" value="1"/>
</dbReference>
<dbReference type="EMBL" id="FXZK01000001">
    <property type="protein sequence ID" value="SMY06189.1"/>
    <property type="molecule type" value="Genomic_DNA"/>
</dbReference>
<dbReference type="RefSeq" id="WP_093990393.1">
    <property type="nucleotide sequence ID" value="NZ_FXZK01000001.1"/>
</dbReference>
<dbReference type="Proteomes" id="UP000201613">
    <property type="component" value="Unassembled WGS sequence"/>
</dbReference>
<accession>A0A238L934</accession>
<reference evidence="3 4" key="1">
    <citation type="submission" date="2017-05" db="EMBL/GenBank/DDBJ databases">
        <authorList>
            <person name="Song R."/>
            <person name="Chenine A.L."/>
            <person name="Ruprecht R.M."/>
        </authorList>
    </citation>
    <scope>NUCLEOTIDE SEQUENCE [LARGE SCALE GENOMIC DNA]</scope>
    <source>
        <strain evidence="3 4">CECT 8899</strain>
    </source>
</reference>
<evidence type="ECO:0000256" key="1">
    <source>
        <dbReference type="ARBA" id="ARBA00012344"/>
    </source>
</evidence>
<dbReference type="GO" id="GO:0006751">
    <property type="term" value="P:glutathione catabolic process"/>
    <property type="evidence" value="ECO:0007669"/>
    <property type="project" value="InterPro"/>
</dbReference>
<dbReference type="InterPro" id="IPR013024">
    <property type="entry name" value="GGCT-like"/>
</dbReference>
<dbReference type="PANTHER" id="PTHR12192:SF2">
    <property type="entry name" value="GLUTATHIONE-SPECIFIC GAMMA-GLUTAMYLCYCLOTRANSFERASE 2"/>
    <property type="match status" value="1"/>
</dbReference>
<sequence>MPDDPKTADPFAHHPELRDLIKDPLTSRFRELSLDHVRMLMDEHGLQGGWWYSNEEREALRAAFMPELTGGDLWVFGYGSLMTDPGLLFAEVRRATLPRHARKFILRDENGARGRPEAPGLMAALDTAGDEDVCEGLAFRIRAELVEQETEILWRREMIAPGYHATIVPARIGGLDVPVLAFLADHDADVIVTDISRAEQIQMIATGKGFFGSSQEYLENIDRQFAALGIVDPEVADLLRDVRTHAAPSH</sequence>
<evidence type="ECO:0000313" key="3">
    <source>
        <dbReference type="EMBL" id="SMY06189.1"/>
    </source>
</evidence>
<dbReference type="Pfam" id="PF04752">
    <property type="entry name" value="ChaC"/>
    <property type="match status" value="1"/>
</dbReference>